<dbReference type="GeneID" id="26910057"/>
<dbReference type="GO" id="GO:0046872">
    <property type="term" value="F:metal ion binding"/>
    <property type="evidence" value="ECO:0007669"/>
    <property type="project" value="UniProtKB-KW"/>
</dbReference>
<dbReference type="PANTHER" id="PTHR11472:SF41">
    <property type="entry name" value="ATP-DEPENDENT DNA HELICASE DDX11-RELATED"/>
    <property type="match status" value="1"/>
</dbReference>
<dbReference type="PROSITE" id="PS51193">
    <property type="entry name" value="HELICASE_ATP_BIND_2"/>
    <property type="match status" value="1"/>
</dbReference>
<feature type="compositionally biased region" description="Acidic residues" evidence="12">
    <location>
        <begin position="248"/>
        <end position="259"/>
    </location>
</feature>
<evidence type="ECO:0000256" key="8">
    <source>
        <dbReference type="ARBA" id="ARBA00023004"/>
    </source>
</evidence>
<dbReference type="Gene3D" id="3.40.50.300">
    <property type="entry name" value="P-loop containing nucleotide triphosphate hydrolases"/>
    <property type="match status" value="2"/>
</dbReference>
<gene>
    <name evidence="14" type="ORF">ABB37_09774</name>
</gene>
<dbReference type="Pfam" id="PF06733">
    <property type="entry name" value="DEAD_2"/>
    <property type="match status" value="1"/>
</dbReference>
<comment type="similarity">
    <text evidence="2">Belongs to the DEAD box helicase family. DEAH subfamily. DDX11/CHL1 sub-subfamily.</text>
</comment>
<dbReference type="InterPro" id="IPR014013">
    <property type="entry name" value="Helic_SF1/SF2_ATP-bd_DinG/Rad3"/>
</dbReference>
<dbReference type="SMART" id="SM00488">
    <property type="entry name" value="DEXDc2"/>
    <property type="match status" value="1"/>
</dbReference>
<dbReference type="InterPro" id="IPR006555">
    <property type="entry name" value="ATP-dep_Helicase_C"/>
</dbReference>
<feature type="compositionally biased region" description="Polar residues" evidence="12">
    <location>
        <begin position="453"/>
        <end position="466"/>
    </location>
</feature>
<accession>A0A0N0DQR1</accession>
<dbReference type="RefSeq" id="XP_015652081.1">
    <property type="nucleotide sequence ID" value="XM_015809406.1"/>
</dbReference>
<keyword evidence="9" id="KW-0411">Iron-sulfur</keyword>
<feature type="region of interest" description="Disordered" evidence="12">
    <location>
        <begin position="434"/>
        <end position="470"/>
    </location>
</feature>
<evidence type="ECO:0000256" key="12">
    <source>
        <dbReference type="SAM" id="MobiDB-lite"/>
    </source>
</evidence>
<feature type="compositionally biased region" description="Polar residues" evidence="12">
    <location>
        <begin position="578"/>
        <end position="588"/>
    </location>
</feature>
<feature type="region of interest" description="Disordered" evidence="12">
    <location>
        <begin position="1346"/>
        <end position="1367"/>
    </location>
</feature>
<keyword evidence="7" id="KW-0067">ATP-binding</keyword>
<feature type="compositionally biased region" description="Low complexity" evidence="12">
    <location>
        <begin position="1011"/>
        <end position="1021"/>
    </location>
</feature>
<feature type="compositionally biased region" description="Polar residues" evidence="12">
    <location>
        <begin position="342"/>
        <end position="352"/>
    </location>
</feature>
<protein>
    <submittedName>
        <fullName evidence="14">Putative Dna repair helicase</fullName>
    </submittedName>
</protein>
<keyword evidence="10" id="KW-0413">Isomerase</keyword>
<dbReference type="GO" id="GO:0005524">
    <property type="term" value="F:ATP binding"/>
    <property type="evidence" value="ECO:0007669"/>
    <property type="project" value="UniProtKB-KW"/>
</dbReference>
<keyword evidence="8" id="KW-0408">Iron</keyword>
<evidence type="ECO:0000313" key="14">
    <source>
        <dbReference type="EMBL" id="KPA73642.1"/>
    </source>
</evidence>
<feature type="region of interest" description="Disordered" evidence="12">
    <location>
        <begin position="182"/>
        <end position="201"/>
    </location>
</feature>
<feature type="compositionally biased region" description="Gly residues" evidence="12">
    <location>
        <begin position="1355"/>
        <end position="1367"/>
    </location>
</feature>
<feature type="region of interest" description="Disordered" evidence="12">
    <location>
        <begin position="545"/>
        <end position="588"/>
    </location>
</feature>
<feature type="compositionally biased region" description="Basic and acidic residues" evidence="12">
    <location>
        <begin position="965"/>
        <end position="975"/>
    </location>
</feature>
<dbReference type="InterPro" id="IPR045028">
    <property type="entry name" value="DinG/Rad3-like"/>
</dbReference>
<proteinExistence type="inferred from homology"/>
<dbReference type="GO" id="GO:0016818">
    <property type="term" value="F:hydrolase activity, acting on acid anhydrides, in phosphorus-containing anhydrides"/>
    <property type="evidence" value="ECO:0007669"/>
    <property type="project" value="InterPro"/>
</dbReference>
<keyword evidence="4" id="KW-0547">Nucleotide-binding</keyword>
<keyword evidence="11" id="KW-0175">Coiled coil</keyword>
<dbReference type="GO" id="GO:0005634">
    <property type="term" value="C:nucleus"/>
    <property type="evidence" value="ECO:0007669"/>
    <property type="project" value="TreeGrafter"/>
</dbReference>
<dbReference type="VEuPathDB" id="TriTrypDB:LpyrH10_34_0770"/>
<evidence type="ECO:0000259" key="13">
    <source>
        <dbReference type="PROSITE" id="PS51193"/>
    </source>
</evidence>
<comment type="caution">
    <text evidence="14">The sequence shown here is derived from an EMBL/GenBank/DDBJ whole genome shotgun (WGS) entry which is preliminary data.</text>
</comment>
<feature type="region of interest" description="Disordered" evidence="12">
    <location>
        <begin position="739"/>
        <end position="760"/>
    </location>
</feature>
<feature type="region of interest" description="Disordered" evidence="12">
    <location>
        <begin position="954"/>
        <end position="1021"/>
    </location>
</feature>
<evidence type="ECO:0000256" key="2">
    <source>
        <dbReference type="ARBA" id="ARBA00008435"/>
    </source>
</evidence>
<dbReference type="InterPro" id="IPR027417">
    <property type="entry name" value="P-loop_NTPase"/>
</dbReference>
<dbReference type="OMA" id="HNIADHC"/>
<sequence length="1578" mass="167899">MRRVGPYEIPFPYAPYPLQEHAMTALREFLEEATTAASTANKPARGTSHHPAATAMAVLESPTGTGKSQMLLNTVLSCLFEPVCPMESKTGAKDKDVAAAPSTAGASADGNAASCTSKTDAESSGASMDKNGSVATASFSAPRTLEEVLRQRQLEEEINQLRRERKARVKAQRRLLRRARKFMRFQSQQQQQQQAGSHKGEAGGEEYLLAQDPVAWYAEQQQQHASAGVSSRSLSSSSSSASSSVSSDLDEASSDAGDAEGALEENLATMIPLRKPKVYVASRTHTQLQQLMEDLQRTAFAQHPLRVRSPTSQSSSSTTPAAARSLLPPPPPPPSDALSLSTSQTHQPSENAEASRDDPSTTVSSPPPLPPTASAEGRSSSHHPGTSSLHRLFAVHVAGRQHLCLNARLQRKAGGLNSGGEMLNHYCREAMQYERSQQGRADRRRRRQQQHQGLSSVDSNGNGASTEKTKRSALGAVYDIEDYASPRGAPYSMKKTHQSVKAANGRGGDAEDEEGEATDDEDKGCVFCAESHLRALMEYITAEQHAQQRADRDAAATPLPTTSDSAASDNSRHHDHPTQSGASPPWTPSASIYTMARLRHLGRELQACPYLATRLLLRGADVAFIPYSYLLDEGQRTALLGGVTTNPATAAEAEAVGLHSPDDVENDVSAPHVVGRVEAERVLDGAGYEAYGGASPRTAEGATTTAASASPTAPAVSLGAVLYHRRQRVTATAAFRQRRKHQQQQQQAEEETHIMRKGCCPPVSTTGATRRAKDDANDDGDVWHVMARSAPPSFRGDVLVFDEAHNIADHCRTTSTVPLSPWHLQLAEGLCSAYLRRYETRLLTRNKQRLRELIRFLGKLTRFCTGAATTTSAVTHQGVTAGASGSLVYPFHTFLFESGIDNVDVYSLLLFLVDSQLLVKLQGFVGYCLEREKSDAKTAAAETGAATARGTLTRVKRSRGSTAERASEVPVDERQRQRRFLASLDADTTAQSGPDPLKSSCPLANRPPCETSSSASSSSSSLTLTTLLHARDLPDGNGGGFAASLDAARQRAVVAEALQRIERLLCMLYVSDTVSTRVLWTPPAITSSAPGGGGESVGAVAHEGGLKLIQLEPGTHTFVPLAREATAVVLAGGTMQPLALTCGPLLPLGHGHILSDNAASIVRMAEHGECDEGAGRRAGSTSVRAPPPIASAAAAVSAVGCCEADGEFPVRLISEGHVVPPTSVRVFTLGTGPSAVRLEFTQQLLGHRSSKASALSATTTVSNSGSSSMRSGGGGGGGGVVGADAADRLFAEVGCSLLNLSRVLPAAGTICFFTSYDMMDRTVDALRRTGYYDEINAVKRIFRETRGGKGSAPNSGGGGGRGGGGGGDAAGVAKMLQQYQNWIYGDDVDAFPTPSPAPSLTTKKTARRGALLLAVMGGRLSEGINFADDLGRAVVVIGMPYANPTDVELQLNLRHIAATRLRCADATTTQTSQTVQSNSTAGATTASPFTSAAEWGLYMDGMMRTVNQCIGRCIRHSGDYAAIILIDARYGEREDVRRRVSAWLQPSLRVCRSFGECFAGVRTFFEERRTAQETVKHL</sequence>
<feature type="compositionally biased region" description="Low complexity" evidence="12">
    <location>
        <begin position="308"/>
        <end position="326"/>
    </location>
</feature>
<feature type="compositionally biased region" description="Polar residues" evidence="12">
    <location>
        <begin position="559"/>
        <end position="569"/>
    </location>
</feature>
<evidence type="ECO:0000256" key="6">
    <source>
        <dbReference type="ARBA" id="ARBA00022806"/>
    </source>
</evidence>
<feature type="coiled-coil region" evidence="11">
    <location>
        <begin position="144"/>
        <end position="174"/>
    </location>
</feature>
<evidence type="ECO:0000256" key="1">
    <source>
        <dbReference type="ARBA" id="ARBA00001966"/>
    </source>
</evidence>
<feature type="region of interest" description="Disordered" evidence="12">
    <location>
        <begin position="227"/>
        <end position="259"/>
    </location>
</feature>
<feature type="region of interest" description="Disordered" evidence="12">
    <location>
        <begin position="1256"/>
        <end position="1277"/>
    </location>
</feature>
<dbReference type="OrthoDB" id="267079at2759"/>
<dbReference type="SMART" id="SM00491">
    <property type="entry name" value="HELICc2"/>
    <property type="match status" value="1"/>
</dbReference>
<dbReference type="GO" id="GO:0034085">
    <property type="term" value="P:establishment of sister chromatid cohesion"/>
    <property type="evidence" value="ECO:0007669"/>
    <property type="project" value="TreeGrafter"/>
</dbReference>
<dbReference type="GO" id="GO:0003677">
    <property type="term" value="F:DNA binding"/>
    <property type="evidence" value="ECO:0007669"/>
    <property type="project" value="InterPro"/>
</dbReference>
<evidence type="ECO:0000256" key="11">
    <source>
        <dbReference type="SAM" id="Coils"/>
    </source>
</evidence>
<dbReference type="InterPro" id="IPR006554">
    <property type="entry name" value="Helicase-like_DEXD_c2"/>
</dbReference>
<organism evidence="14 15">
    <name type="scientific">Leptomonas pyrrhocoris</name>
    <name type="common">Firebug parasite</name>
    <dbReference type="NCBI Taxonomy" id="157538"/>
    <lineage>
        <taxon>Eukaryota</taxon>
        <taxon>Discoba</taxon>
        <taxon>Euglenozoa</taxon>
        <taxon>Kinetoplastea</taxon>
        <taxon>Metakinetoplastina</taxon>
        <taxon>Trypanosomatida</taxon>
        <taxon>Trypanosomatidae</taxon>
        <taxon>Leishmaniinae</taxon>
        <taxon>Leptomonas</taxon>
    </lineage>
</organism>
<dbReference type="PANTHER" id="PTHR11472">
    <property type="entry name" value="DNA REPAIR DEAD HELICASE RAD3/XP-D SUBFAMILY MEMBER"/>
    <property type="match status" value="1"/>
</dbReference>
<dbReference type="InterPro" id="IPR010614">
    <property type="entry name" value="RAD3-like_helicase_DEAD"/>
</dbReference>
<feature type="region of interest" description="Disordered" evidence="12">
    <location>
        <begin position="485"/>
        <end position="521"/>
    </location>
</feature>
<feature type="compositionally biased region" description="Polar residues" evidence="12">
    <location>
        <begin position="113"/>
        <end position="126"/>
    </location>
</feature>
<dbReference type="EMBL" id="LGTL01000034">
    <property type="protein sequence ID" value="KPA73642.1"/>
    <property type="molecule type" value="Genomic_DNA"/>
</dbReference>
<keyword evidence="6 14" id="KW-0347">Helicase</keyword>
<comment type="cofactor">
    <cofactor evidence="1">
        <name>[4Fe-4S] cluster</name>
        <dbReference type="ChEBI" id="CHEBI:49883"/>
    </cofactor>
</comment>
<evidence type="ECO:0000256" key="9">
    <source>
        <dbReference type="ARBA" id="ARBA00023014"/>
    </source>
</evidence>
<evidence type="ECO:0000313" key="15">
    <source>
        <dbReference type="Proteomes" id="UP000037923"/>
    </source>
</evidence>
<feature type="compositionally biased region" description="Low complexity" evidence="12">
    <location>
        <begin position="227"/>
        <end position="247"/>
    </location>
</feature>
<keyword evidence="5" id="KW-0378">Hydrolase</keyword>
<dbReference type="Pfam" id="PF13307">
    <property type="entry name" value="Helicase_C_2"/>
    <property type="match status" value="1"/>
</dbReference>
<feature type="domain" description="Helicase ATP-binding" evidence="13">
    <location>
        <begin position="5"/>
        <end position="860"/>
    </location>
</feature>
<dbReference type="FunFam" id="3.40.50.300:FF:003774">
    <property type="entry name" value="DNA repair helicase, putative"/>
    <property type="match status" value="1"/>
</dbReference>
<reference evidence="14 15" key="1">
    <citation type="submission" date="2015-07" db="EMBL/GenBank/DDBJ databases">
        <title>High-quality genome of monoxenous trypanosomatid Leptomonas pyrrhocoris.</title>
        <authorList>
            <person name="Flegontov P."/>
            <person name="Butenko A."/>
            <person name="Firsov S."/>
            <person name="Vlcek C."/>
            <person name="Logacheva M.D."/>
            <person name="Field M."/>
            <person name="Filatov D."/>
            <person name="Flegontova O."/>
            <person name="Gerasimov E."/>
            <person name="Jackson A.P."/>
            <person name="Kelly S."/>
            <person name="Opperdoes F."/>
            <person name="O'Reilly A."/>
            <person name="Votypka J."/>
            <person name="Yurchenko V."/>
            <person name="Lukes J."/>
        </authorList>
    </citation>
    <scope>NUCLEOTIDE SEQUENCE [LARGE SCALE GENOMIC DNA]</scope>
    <source>
        <strain evidence="14">H10</strain>
    </source>
</reference>
<dbReference type="GO" id="GO:0006139">
    <property type="term" value="P:nucleobase-containing compound metabolic process"/>
    <property type="evidence" value="ECO:0007669"/>
    <property type="project" value="InterPro"/>
</dbReference>
<evidence type="ECO:0000256" key="10">
    <source>
        <dbReference type="ARBA" id="ARBA00023235"/>
    </source>
</evidence>
<keyword evidence="15" id="KW-1185">Reference proteome</keyword>
<dbReference type="Proteomes" id="UP000037923">
    <property type="component" value="Unassembled WGS sequence"/>
</dbReference>
<feature type="compositionally biased region" description="Acidic residues" evidence="12">
    <location>
        <begin position="510"/>
        <end position="521"/>
    </location>
</feature>
<feature type="region of interest" description="Disordered" evidence="12">
    <location>
        <begin position="305"/>
        <end position="387"/>
    </location>
</feature>
<dbReference type="GO" id="GO:0051536">
    <property type="term" value="F:iron-sulfur cluster binding"/>
    <property type="evidence" value="ECO:0007669"/>
    <property type="project" value="UniProtKB-KW"/>
</dbReference>
<dbReference type="GO" id="GO:0003678">
    <property type="term" value="F:DNA helicase activity"/>
    <property type="evidence" value="ECO:0007669"/>
    <property type="project" value="InterPro"/>
</dbReference>
<evidence type="ECO:0000256" key="7">
    <source>
        <dbReference type="ARBA" id="ARBA00022840"/>
    </source>
</evidence>
<keyword evidence="3" id="KW-0479">Metal-binding</keyword>
<evidence type="ECO:0000256" key="4">
    <source>
        <dbReference type="ARBA" id="ARBA00022741"/>
    </source>
</evidence>
<feature type="compositionally biased region" description="Low complexity" evidence="12">
    <location>
        <begin position="1256"/>
        <end position="1270"/>
    </location>
</feature>
<evidence type="ECO:0000256" key="3">
    <source>
        <dbReference type="ARBA" id="ARBA00022723"/>
    </source>
</evidence>
<evidence type="ECO:0000256" key="5">
    <source>
        <dbReference type="ARBA" id="ARBA00022801"/>
    </source>
</evidence>
<name>A0A0N0DQR1_LEPPY</name>
<feature type="region of interest" description="Disordered" evidence="12">
    <location>
        <begin position="102"/>
        <end position="138"/>
    </location>
</feature>